<evidence type="ECO:0000256" key="9">
    <source>
        <dbReference type="ARBA" id="ARBA00022786"/>
    </source>
</evidence>
<dbReference type="CDD" id="cd16461">
    <property type="entry name" value="RING-H2_EL5-like"/>
    <property type="match status" value="1"/>
</dbReference>
<evidence type="ECO:0000259" key="17">
    <source>
        <dbReference type="PROSITE" id="PS50089"/>
    </source>
</evidence>
<feature type="compositionally biased region" description="Basic and acidic residues" evidence="15">
    <location>
        <begin position="240"/>
        <end position="250"/>
    </location>
</feature>
<evidence type="ECO:0000256" key="16">
    <source>
        <dbReference type="SAM" id="Phobius"/>
    </source>
</evidence>
<dbReference type="InterPro" id="IPR001841">
    <property type="entry name" value="Znf_RING"/>
</dbReference>
<dbReference type="PANTHER" id="PTHR45768:SF18">
    <property type="entry name" value="RING-H2 FINGER PROTEIN ATL47-RELATED"/>
    <property type="match status" value="1"/>
</dbReference>
<keyword evidence="12 16" id="KW-0472">Membrane</keyword>
<name>A0ABU6RCV6_9FABA</name>
<comment type="pathway">
    <text evidence="3">Protein modification; protein ubiquitination.</text>
</comment>
<dbReference type="EMBL" id="JASCZI010030365">
    <property type="protein sequence ID" value="MED6121869.1"/>
    <property type="molecule type" value="Genomic_DNA"/>
</dbReference>
<evidence type="ECO:0000256" key="1">
    <source>
        <dbReference type="ARBA" id="ARBA00000900"/>
    </source>
</evidence>
<evidence type="ECO:0000256" key="11">
    <source>
        <dbReference type="ARBA" id="ARBA00022989"/>
    </source>
</evidence>
<feature type="transmembrane region" description="Helical" evidence="16">
    <location>
        <begin position="33"/>
        <end position="55"/>
    </location>
</feature>
<dbReference type="SUPFAM" id="SSF57850">
    <property type="entry name" value="RING/U-box"/>
    <property type="match status" value="1"/>
</dbReference>
<dbReference type="PROSITE" id="PS50089">
    <property type="entry name" value="ZF_RING_2"/>
    <property type="match status" value="1"/>
</dbReference>
<evidence type="ECO:0000313" key="19">
    <source>
        <dbReference type="Proteomes" id="UP001341840"/>
    </source>
</evidence>
<evidence type="ECO:0000256" key="3">
    <source>
        <dbReference type="ARBA" id="ARBA00004906"/>
    </source>
</evidence>
<dbReference type="Pfam" id="PF13639">
    <property type="entry name" value="zf-RING_2"/>
    <property type="match status" value="1"/>
</dbReference>
<dbReference type="InterPro" id="IPR013083">
    <property type="entry name" value="Znf_RING/FYVE/PHD"/>
</dbReference>
<evidence type="ECO:0000256" key="14">
    <source>
        <dbReference type="PROSITE-ProRule" id="PRU00175"/>
    </source>
</evidence>
<dbReference type="EC" id="2.3.2.27" evidence="4"/>
<evidence type="ECO:0000256" key="6">
    <source>
        <dbReference type="ARBA" id="ARBA00022692"/>
    </source>
</evidence>
<keyword evidence="19" id="KW-1185">Reference proteome</keyword>
<feature type="region of interest" description="Disordered" evidence="15">
    <location>
        <begin position="225"/>
        <end position="250"/>
    </location>
</feature>
<dbReference type="SMART" id="SM00184">
    <property type="entry name" value="RING"/>
    <property type="match status" value="1"/>
</dbReference>
<accession>A0ABU6RCV6</accession>
<dbReference type="Gene3D" id="3.30.40.10">
    <property type="entry name" value="Zinc/RING finger domain, C3HC4 (zinc finger)"/>
    <property type="match status" value="1"/>
</dbReference>
<evidence type="ECO:0000256" key="2">
    <source>
        <dbReference type="ARBA" id="ARBA00004167"/>
    </source>
</evidence>
<keyword evidence="7" id="KW-0479">Metal-binding</keyword>
<protein>
    <recommendedName>
        <fullName evidence="4">RING-type E3 ubiquitin transferase</fullName>
        <ecNumber evidence="4">2.3.2.27</ecNumber>
    </recommendedName>
</protein>
<evidence type="ECO:0000313" key="18">
    <source>
        <dbReference type="EMBL" id="MED6121869.1"/>
    </source>
</evidence>
<dbReference type="Proteomes" id="UP001341840">
    <property type="component" value="Unassembled WGS sequence"/>
</dbReference>
<comment type="catalytic activity">
    <reaction evidence="1">
        <text>S-ubiquitinyl-[E2 ubiquitin-conjugating enzyme]-L-cysteine + [acceptor protein]-L-lysine = [E2 ubiquitin-conjugating enzyme]-L-cysteine + N(6)-ubiquitinyl-[acceptor protein]-L-lysine.</text>
        <dbReference type="EC" id="2.3.2.27"/>
    </reaction>
</comment>
<evidence type="ECO:0000256" key="10">
    <source>
        <dbReference type="ARBA" id="ARBA00022833"/>
    </source>
</evidence>
<dbReference type="PANTHER" id="PTHR45768">
    <property type="entry name" value="E3 UBIQUITIN-PROTEIN LIGASE RNF13-LIKE"/>
    <property type="match status" value="1"/>
</dbReference>
<comment type="similarity">
    <text evidence="13">Belongs to the RING-type zinc finger family. ATL subfamily.</text>
</comment>
<keyword evidence="8 14" id="KW-0863">Zinc-finger</keyword>
<evidence type="ECO:0000256" key="8">
    <source>
        <dbReference type="ARBA" id="ARBA00022771"/>
    </source>
</evidence>
<proteinExistence type="inferred from homology"/>
<sequence>MSGYDVDGNRNHDNSFFSFHNPSSDRSYWNKRILVMAIASLTIVIIVVLALHIYARFVLRRQARRRFAIHQLSLTIQAQAHHHEHHHNRGLDPSIIATLPILKKKEQEDDDDYGGGECAVCLSVVEDEQEVRLLPNCKHSFHVGCIDTWLTWNSTCPICRTKAEPIIRIQLEPHPREPPAIPALDDASILLEGTSNAAIEESSSKNISGSSSVSRFSSSFRRMLSRDRSSSRIQPSIITHLDHHDLESQQ</sequence>
<keyword evidence="10" id="KW-0862">Zinc</keyword>
<organism evidence="18 19">
    <name type="scientific">Stylosanthes scabra</name>
    <dbReference type="NCBI Taxonomy" id="79078"/>
    <lineage>
        <taxon>Eukaryota</taxon>
        <taxon>Viridiplantae</taxon>
        <taxon>Streptophyta</taxon>
        <taxon>Embryophyta</taxon>
        <taxon>Tracheophyta</taxon>
        <taxon>Spermatophyta</taxon>
        <taxon>Magnoliopsida</taxon>
        <taxon>eudicotyledons</taxon>
        <taxon>Gunneridae</taxon>
        <taxon>Pentapetalae</taxon>
        <taxon>rosids</taxon>
        <taxon>fabids</taxon>
        <taxon>Fabales</taxon>
        <taxon>Fabaceae</taxon>
        <taxon>Papilionoideae</taxon>
        <taxon>50 kb inversion clade</taxon>
        <taxon>dalbergioids sensu lato</taxon>
        <taxon>Dalbergieae</taxon>
        <taxon>Pterocarpus clade</taxon>
        <taxon>Stylosanthes</taxon>
    </lineage>
</organism>
<gene>
    <name evidence="18" type="ORF">PIB30_034102</name>
</gene>
<comment type="caution">
    <text evidence="18">The sequence shown here is derived from an EMBL/GenBank/DDBJ whole genome shotgun (WGS) entry which is preliminary data.</text>
</comment>
<evidence type="ECO:0000256" key="4">
    <source>
        <dbReference type="ARBA" id="ARBA00012483"/>
    </source>
</evidence>
<reference evidence="18 19" key="1">
    <citation type="journal article" date="2023" name="Plants (Basel)">
        <title>Bridging the Gap: Combining Genomics and Transcriptomics Approaches to Understand Stylosanthes scabra, an Orphan Legume from the Brazilian Caatinga.</title>
        <authorList>
            <person name="Ferreira-Neto J.R.C."/>
            <person name="da Silva M.D."/>
            <person name="Binneck E."/>
            <person name="de Melo N.F."/>
            <person name="da Silva R.H."/>
            <person name="de Melo A.L.T.M."/>
            <person name="Pandolfi V."/>
            <person name="Bustamante F.O."/>
            <person name="Brasileiro-Vidal A.C."/>
            <person name="Benko-Iseppon A.M."/>
        </authorList>
    </citation>
    <scope>NUCLEOTIDE SEQUENCE [LARGE SCALE GENOMIC DNA]</scope>
    <source>
        <tissue evidence="18">Leaves</tissue>
    </source>
</reference>
<evidence type="ECO:0000256" key="13">
    <source>
        <dbReference type="ARBA" id="ARBA00024209"/>
    </source>
</evidence>
<comment type="subcellular location">
    <subcellularLocation>
        <location evidence="2">Membrane</location>
        <topology evidence="2">Single-pass membrane protein</topology>
    </subcellularLocation>
</comment>
<evidence type="ECO:0000256" key="15">
    <source>
        <dbReference type="SAM" id="MobiDB-lite"/>
    </source>
</evidence>
<keyword evidence="9" id="KW-0833">Ubl conjugation pathway</keyword>
<evidence type="ECO:0000256" key="7">
    <source>
        <dbReference type="ARBA" id="ARBA00022723"/>
    </source>
</evidence>
<keyword evidence="5" id="KW-0808">Transferase</keyword>
<keyword evidence="11 16" id="KW-1133">Transmembrane helix</keyword>
<evidence type="ECO:0000256" key="5">
    <source>
        <dbReference type="ARBA" id="ARBA00022679"/>
    </source>
</evidence>
<evidence type="ECO:0000256" key="12">
    <source>
        <dbReference type="ARBA" id="ARBA00023136"/>
    </source>
</evidence>
<keyword evidence="6 16" id="KW-0812">Transmembrane</keyword>
<feature type="domain" description="RING-type" evidence="17">
    <location>
        <begin position="118"/>
        <end position="160"/>
    </location>
</feature>